<evidence type="ECO:0000313" key="2">
    <source>
        <dbReference type="Proteomes" id="UP000026922"/>
    </source>
</evidence>
<dbReference type="Proteomes" id="UP000026922">
    <property type="component" value="Unassembled WGS sequence"/>
</dbReference>
<dbReference type="AlphaFoldDB" id="A0A061JIV5"/>
<protein>
    <submittedName>
        <fullName evidence="1">Uncharacterized protein</fullName>
    </submittedName>
</protein>
<dbReference type="EMBL" id="ARPM03000091">
    <property type="protein sequence ID" value="ETZ05224.1"/>
    <property type="molecule type" value="Genomic_DNA"/>
</dbReference>
<proteinExistence type="predicted"/>
<comment type="caution">
    <text evidence="1">The sequence shown here is derived from an EMBL/GenBank/DDBJ whole genome shotgun (WGS) entry which is preliminary data.</text>
</comment>
<organism evidence="1 2">
    <name type="scientific">Holospora undulata HU1</name>
    <dbReference type="NCBI Taxonomy" id="1321371"/>
    <lineage>
        <taxon>Bacteria</taxon>
        <taxon>Pseudomonadati</taxon>
        <taxon>Pseudomonadota</taxon>
        <taxon>Alphaproteobacteria</taxon>
        <taxon>Holosporales</taxon>
        <taxon>Holosporaceae</taxon>
        <taxon>Holospora</taxon>
    </lineage>
</organism>
<name>A0A061JIV5_9PROT</name>
<sequence length="200" mass="22756">MKKINYAFTFFMVANTTCSAGGFIGKIGSECSKNIKKAKDVVASGVRRIRGDERRKALRSIVFTAFYYDSDSSNDPAPKMANTDTDVEKRLRKDPNATTKLSQFEQVVSDLTNLPLPGNQESERWRFLRSVVSFNNAAYPEDNELALQTINRELKHEIAWRCLSICGENYTKKSNVFIQHMSEEQANNLFLKHSTQDEVL</sequence>
<gene>
    <name evidence="1" type="ORF">K737_300342</name>
</gene>
<dbReference type="RefSeq" id="WP_006303969.1">
    <property type="nucleotide sequence ID" value="NZ_ARPM03000091.1"/>
</dbReference>
<reference evidence="1 2" key="1">
    <citation type="journal article" date="2013" name="Genome Announc.">
        <title>Draft Genome Sequence of Holospora undulata Strain HU1, a Micronucleus-Specific Symbiont of the Ciliate Paramecium caudatum.</title>
        <authorList>
            <person name="Dohra H."/>
            <person name="Suzuki H."/>
            <person name="Suzuki T."/>
            <person name="Tanaka K."/>
            <person name="Fujishima M."/>
        </authorList>
    </citation>
    <scope>NUCLEOTIDE SEQUENCE [LARGE SCALE GENOMIC DNA]</scope>
    <source>
        <strain evidence="1 2">HU1</strain>
    </source>
</reference>
<evidence type="ECO:0000313" key="1">
    <source>
        <dbReference type="EMBL" id="ETZ05224.1"/>
    </source>
</evidence>
<accession>A0A061JIV5</accession>
<keyword evidence="2" id="KW-1185">Reference proteome</keyword>